<dbReference type="HOGENOM" id="CLU_2843620_0_0_11"/>
<name>D2S8J0_GEOOG</name>
<proteinExistence type="predicted"/>
<dbReference type="Proteomes" id="UP000001382">
    <property type="component" value="Chromosome"/>
</dbReference>
<organism evidence="1 2">
    <name type="scientific">Geodermatophilus obscurus (strain ATCC 25078 / DSM 43160 / JCM 3152 / CCUG 61914 / KCC A-0152 / KCTC 9177 / NBRC 13315 / NRRL B-3577 / G-20)</name>
    <dbReference type="NCBI Taxonomy" id="526225"/>
    <lineage>
        <taxon>Bacteria</taxon>
        <taxon>Bacillati</taxon>
        <taxon>Actinomycetota</taxon>
        <taxon>Actinomycetes</taxon>
        <taxon>Geodermatophilales</taxon>
        <taxon>Geodermatophilaceae</taxon>
        <taxon>Geodermatophilus</taxon>
    </lineage>
</organism>
<evidence type="ECO:0000313" key="1">
    <source>
        <dbReference type="EMBL" id="ADB75571.1"/>
    </source>
</evidence>
<dbReference type="KEGG" id="gob:Gobs_2958"/>
<protein>
    <submittedName>
        <fullName evidence="1">Uncharacterized protein</fullName>
    </submittedName>
</protein>
<sequence>MLVRSVCSSVTSTEPAPCRPLGGAGRGLALIRPDGYLGLVADSADAGVLRTYLADALRITQLSTI</sequence>
<dbReference type="AlphaFoldDB" id="D2S8J0"/>
<reference evidence="1 2" key="1">
    <citation type="journal article" date="2010" name="Stand. Genomic Sci.">
        <title>Complete genome sequence of Geodermatophilus obscurus type strain (G-20).</title>
        <authorList>
            <person name="Ivanova N."/>
            <person name="Sikorski J."/>
            <person name="Jando M."/>
            <person name="Munk C."/>
            <person name="Lapidus A."/>
            <person name="Glavina Del Rio T."/>
            <person name="Copeland A."/>
            <person name="Tice H."/>
            <person name="Cheng J.-F."/>
            <person name="Lucas S."/>
            <person name="Chen F."/>
            <person name="Nolan M."/>
            <person name="Bruce D."/>
            <person name="Goodwin L."/>
            <person name="Pitluck S."/>
            <person name="Mavromatis K."/>
            <person name="Mikhailova N."/>
            <person name="Pati A."/>
            <person name="Chen A."/>
            <person name="Palaniappan K."/>
            <person name="Land M."/>
            <person name="Hauser L."/>
            <person name="Chang Y.-J."/>
            <person name="Jeffries C.D."/>
            <person name="Meincke L."/>
            <person name="Brettin T."/>
            <person name="Detter J.C."/>
            <person name="Detter J.C."/>
            <person name="Rohde M."/>
            <person name="Goeker M."/>
            <person name="Bristow J."/>
            <person name="Eisen J.A."/>
            <person name="Markowitz V."/>
            <person name="Hugenholtz P."/>
            <person name="Kyrpides N.C."/>
            <person name="Klenk H.-P."/>
        </authorList>
    </citation>
    <scope>NUCLEOTIDE SEQUENCE [LARGE SCALE GENOMIC DNA]</scope>
    <source>
        <strain evidence="2">ATCC 25078 / DSM 43160 / JCM 3152 / KCC A-0152 / KCTC 9177 / NBRC 13315 / NRRL B-3577 / G-20</strain>
    </source>
</reference>
<keyword evidence="2" id="KW-1185">Reference proteome</keyword>
<dbReference type="EMBL" id="CP001867">
    <property type="protein sequence ID" value="ADB75571.1"/>
    <property type="molecule type" value="Genomic_DNA"/>
</dbReference>
<gene>
    <name evidence="1" type="ordered locus">Gobs_2958</name>
</gene>
<accession>D2S8J0</accession>
<reference evidence="2" key="2">
    <citation type="submission" date="2010-01" db="EMBL/GenBank/DDBJ databases">
        <title>The complete genome of Geodermatophilus obscurus DSM 43160.</title>
        <authorList>
            <consortium name="US DOE Joint Genome Institute (JGI-PGF)"/>
            <person name="Lucas S."/>
            <person name="Copeland A."/>
            <person name="Lapidus A."/>
            <person name="Glavina del Rio T."/>
            <person name="Dalin E."/>
            <person name="Tice H."/>
            <person name="Bruce D."/>
            <person name="Goodwin L."/>
            <person name="Pitluck S."/>
            <person name="Kyrpides N."/>
            <person name="Mavromatis K."/>
            <person name="Ivanova N."/>
            <person name="Munk A.C."/>
            <person name="Brettin T."/>
            <person name="Detter J.C."/>
            <person name="Han C."/>
            <person name="Larimer F."/>
            <person name="Land M."/>
            <person name="Hauser L."/>
            <person name="Markowitz V."/>
            <person name="Cheng J.-F."/>
            <person name="Hugenholtz P."/>
            <person name="Woyke T."/>
            <person name="Wu D."/>
            <person name="Jando M."/>
            <person name="Schneider S."/>
            <person name="Klenk H.-P."/>
            <person name="Eisen J.A."/>
        </authorList>
    </citation>
    <scope>NUCLEOTIDE SEQUENCE [LARGE SCALE GENOMIC DNA]</scope>
    <source>
        <strain evidence="2">ATCC 25078 / DSM 43160 / JCM 3152 / KCC A-0152 / KCTC 9177 / NBRC 13315 / NRRL B-3577 / G-20</strain>
    </source>
</reference>
<evidence type="ECO:0000313" key="2">
    <source>
        <dbReference type="Proteomes" id="UP000001382"/>
    </source>
</evidence>